<keyword evidence="2" id="KW-0963">Cytoplasm</keyword>
<dbReference type="PANTHER" id="PTHR11249:SF2">
    <property type="entry name" value="GLIA MATURATION FACTOR"/>
    <property type="match status" value="1"/>
</dbReference>
<keyword evidence="5" id="KW-1185">Reference proteome</keyword>
<dbReference type="RefSeq" id="XP_056760496.1">
    <property type="nucleotide sequence ID" value="XM_056915742.1"/>
</dbReference>
<evidence type="ECO:0000256" key="1">
    <source>
        <dbReference type="ARBA" id="ARBA00010055"/>
    </source>
</evidence>
<comment type="similarity">
    <text evidence="1 2">Belongs to the actin-binding proteins ADF family. GMF subfamily.</text>
</comment>
<comment type="subcellular location">
    <subcellularLocation>
        <location evidence="2">Cytoplasm</location>
    </subcellularLocation>
    <subcellularLocation>
        <location evidence="2">Nucleus</location>
    </subcellularLocation>
</comment>
<evidence type="ECO:0000313" key="4">
    <source>
        <dbReference type="EMBL" id="KAJ5433204.1"/>
    </source>
</evidence>
<dbReference type="GO" id="GO:0071933">
    <property type="term" value="F:Arp2/3 complex binding"/>
    <property type="evidence" value="ECO:0007669"/>
    <property type="project" value="InterPro"/>
</dbReference>
<dbReference type="PANTHER" id="PTHR11249">
    <property type="entry name" value="GLIAL FACTOR NATURATION FACTOR"/>
    <property type="match status" value="1"/>
</dbReference>
<dbReference type="AlphaFoldDB" id="A0AAD6BUS4"/>
<proteinExistence type="inferred from homology"/>
<dbReference type="GO" id="GO:0030479">
    <property type="term" value="C:actin cortical patch"/>
    <property type="evidence" value="ECO:0007669"/>
    <property type="project" value="TreeGrafter"/>
</dbReference>
<dbReference type="PIRSF" id="PIRSF001788">
    <property type="entry name" value="GMF-beta"/>
    <property type="match status" value="1"/>
</dbReference>
<name>A0AAD6BUS4_9EURO</name>
<dbReference type="SUPFAM" id="SSF55753">
    <property type="entry name" value="Actin depolymerizing proteins"/>
    <property type="match status" value="1"/>
</dbReference>
<gene>
    <name evidence="4" type="ORF">N7458_012360</name>
</gene>
<dbReference type="GO" id="GO:0003779">
    <property type="term" value="F:actin binding"/>
    <property type="evidence" value="ECO:0007669"/>
    <property type="project" value="InterPro"/>
</dbReference>
<dbReference type="Proteomes" id="UP001213681">
    <property type="component" value="Unassembled WGS sequence"/>
</dbReference>
<sequence>MLTVIPSQPGLYSFSPETKEKLRKFRLSSSRAKDPQAQIYEIDKNTGEIRPKNDETYTNMMDLADDLPETTPQFIVLSHPLTLKDGRLSVPYVLLYYKPENCKTDTMYQYANAVELMRTTAGVNRLIPVESEDDVISIAAKLVGDE</sequence>
<protein>
    <recommendedName>
        <fullName evidence="3">ADF-H domain-containing protein</fullName>
    </recommendedName>
</protein>
<organism evidence="4 5">
    <name type="scientific">Penicillium daleae</name>
    <dbReference type="NCBI Taxonomy" id="63821"/>
    <lineage>
        <taxon>Eukaryota</taxon>
        <taxon>Fungi</taxon>
        <taxon>Dikarya</taxon>
        <taxon>Ascomycota</taxon>
        <taxon>Pezizomycotina</taxon>
        <taxon>Eurotiomycetes</taxon>
        <taxon>Eurotiomycetidae</taxon>
        <taxon>Eurotiales</taxon>
        <taxon>Aspergillaceae</taxon>
        <taxon>Penicillium</taxon>
    </lineage>
</organism>
<accession>A0AAD6BUS4</accession>
<reference evidence="4" key="1">
    <citation type="submission" date="2022-12" db="EMBL/GenBank/DDBJ databases">
        <authorList>
            <person name="Petersen C."/>
        </authorList>
    </citation>
    <scope>NUCLEOTIDE SEQUENCE</scope>
    <source>
        <strain evidence="4">IBT 16125</strain>
    </source>
</reference>
<dbReference type="GO" id="GO:0071846">
    <property type="term" value="P:actin filament debranching"/>
    <property type="evidence" value="ECO:0007669"/>
    <property type="project" value="InterPro"/>
</dbReference>
<evidence type="ECO:0000256" key="2">
    <source>
        <dbReference type="PIRNR" id="PIRNR001788"/>
    </source>
</evidence>
<dbReference type="PROSITE" id="PS51263">
    <property type="entry name" value="ADF_H"/>
    <property type="match status" value="1"/>
</dbReference>
<dbReference type="EMBL" id="JAPVEA010000009">
    <property type="protein sequence ID" value="KAJ5433204.1"/>
    <property type="molecule type" value="Genomic_DNA"/>
</dbReference>
<dbReference type="GO" id="GO:0034316">
    <property type="term" value="P:negative regulation of Arp2/3 complex-mediated actin nucleation"/>
    <property type="evidence" value="ECO:0007669"/>
    <property type="project" value="TreeGrafter"/>
</dbReference>
<reference evidence="4" key="2">
    <citation type="journal article" date="2023" name="IMA Fungus">
        <title>Comparative genomic study of the Penicillium genus elucidates a diverse pangenome and 15 lateral gene transfer events.</title>
        <authorList>
            <person name="Petersen C."/>
            <person name="Sorensen T."/>
            <person name="Nielsen M.R."/>
            <person name="Sondergaard T.E."/>
            <person name="Sorensen J.L."/>
            <person name="Fitzpatrick D.A."/>
            <person name="Frisvad J.C."/>
            <person name="Nielsen K.L."/>
        </authorList>
    </citation>
    <scope>NUCLEOTIDE SEQUENCE</scope>
    <source>
        <strain evidence="4">IBT 16125</strain>
    </source>
</reference>
<keyword evidence="2" id="KW-0539">Nucleus</keyword>
<dbReference type="InterPro" id="IPR029006">
    <property type="entry name" value="ADF-H/Gelsolin-like_dom_sf"/>
</dbReference>
<dbReference type="Gene3D" id="3.40.20.10">
    <property type="entry name" value="Severin"/>
    <property type="match status" value="1"/>
</dbReference>
<comment type="caution">
    <text evidence="4">The sequence shown here is derived from an EMBL/GenBank/DDBJ whole genome shotgun (WGS) entry which is preliminary data.</text>
</comment>
<dbReference type="Pfam" id="PF00241">
    <property type="entry name" value="Cofilin_ADF"/>
    <property type="match status" value="1"/>
</dbReference>
<feature type="domain" description="ADF-H" evidence="3">
    <location>
        <begin position="10"/>
        <end position="145"/>
    </location>
</feature>
<dbReference type="GO" id="GO:0005634">
    <property type="term" value="C:nucleus"/>
    <property type="evidence" value="ECO:0007669"/>
    <property type="project" value="UniProtKB-SubCell"/>
</dbReference>
<evidence type="ECO:0000259" key="3">
    <source>
        <dbReference type="PROSITE" id="PS51263"/>
    </source>
</evidence>
<dbReference type="InterPro" id="IPR011171">
    <property type="entry name" value="GMF"/>
</dbReference>
<evidence type="ECO:0000313" key="5">
    <source>
        <dbReference type="Proteomes" id="UP001213681"/>
    </source>
</evidence>
<dbReference type="InterPro" id="IPR002108">
    <property type="entry name" value="ADF-H"/>
</dbReference>
<dbReference type="GeneID" id="81605985"/>